<dbReference type="Proteomes" id="UP000281553">
    <property type="component" value="Unassembled WGS sequence"/>
</dbReference>
<name>A0A3P6QVN7_DIBLA</name>
<proteinExistence type="predicted"/>
<evidence type="ECO:0000313" key="1">
    <source>
        <dbReference type="EMBL" id="VDK54502.1"/>
    </source>
</evidence>
<dbReference type="AlphaFoldDB" id="A0A3P6QVN7"/>
<keyword evidence="2" id="KW-1185">Reference proteome</keyword>
<protein>
    <submittedName>
        <fullName evidence="1">Uncharacterized protein</fullName>
    </submittedName>
</protein>
<accession>A0A3P6QVN7</accession>
<dbReference type="OrthoDB" id="6260829at2759"/>
<reference evidence="1 2" key="1">
    <citation type="submission" date="2018-11" db="EMBL/GenBank/DDBJ databases">
        <authorList>
            <consortium name="Pathogen Informatics"/>
        </authorList>
    </citation>
    <scope>NUCLEOTIDE SEQUENCE [LARGE SCALE GENOMIC DNA]</scope>
</reference>
<sequence>MPSPGYSTSSKHPPSGYVVRSMCSLKEPQVQVLRLYRYLHVLTSCKPSRGADPCTHQVNICTSLDRWTANSSAPFLPPEFEVLKCVCVAKGVVLLGFLFCKQTYVEILFEIRKLRLQCSIWQGAVDSPSSFQLFTDRNSETITKTPQICLMPYSSIPSKKKNSNSSRNFVENSYLTSADSAQTPAATATEVISGVGIRRKKRFKFHFTLGGPVPIAVTSSSSSSTTTNISAPSDSRILPNRSNLGSIYFLLRSESD</sequence>
<gene>
    <name evidence="1" type="ORF">DILT_LOCUS2029</name>
</gene>
<dbReference type="EMBL" id="UYRU01019416">
    <property type="protein sequence ID" value="VDK54502.1"/>
    <property type="molecule type" value="Genomic_DNA"/>
</dbReference>
<evidence type="ECO:0000313" key="2">
    <source>
        <dbReference type="Proteomes" id="UP000281553"/>
    </source>
</evidence>
<organism evidence="1 2">
    <name type="scientific">Dibothriocephalus latus</name>
    <name type="common">Fish tapeworm</name>
    <name type="synonym">Diphyllobothrium latum</name>
    <dbReference type="NCBI Taxonomy" id="60516"/>
    <lineage>
        <taxon>Eukaryota</taxon>
        <taxon>Metazoa</taxon>
        <taxon>Spiralia</taxon>
        <taxon>Lophotrochozoa</taxon>
        <taxon>Platyhelminthes</taxon>
        <taxon>Cestoda</taxon>
        <taxon>Eucestoda</taxon>
        <taxon>Diphyllobothriidea</taxon>
        <taxon>Diphyllobothriidae</taxon>
        <taxon>Dibothriocephalus</taxon>
    </lineage>
</organism>